<comment type="caution">
    <text evidence="2">The sequence shown here is derived from an EMBL/GenBank/DDBJ whole genome shotgun (WGS) entry which is preliminary data.</text>
</comment>
<evidence type="ECO:0000313" key="3">
    <source>
        <dbReference type="Proteomes" id="UP000252458"/>
    </source>
</evidence>
<proteinExistence type="predicted"/>
<reference evidence="2 3" key="1">
    <citation type="submission" date="2018-06" db="EMBL/GenBank/DDBJ databases">
        <title>Draft genome sequence of Burkholderia reimsis strain BE51 isolated from a French agricultural soil.</title>
        <authorList>
            <person name="Esmaeel Q."/>
        </authorList>
    </citation>
    <scope>NUCLEOTIDE SEQUENCE [LARGE SCALE GENOMIC DNA]</scope>
    <source>
        <strain evidence="2 3">BE51</strain>
    </source>
</reference>
<dbReference type="AlphaFoldDB" id="A0A365QU38"/>
<dbReference type="Proteomes" id="UP000252458">
    <property type="component" value="Unassembled WGS sequence"/>
</dbReference>
<evidence type="ECO:0000313" key="2">
    <source>
        <dbReference type="EMBL" id="RBB38475.1"/>
    </source>
</evidence>
<accession>A0A365QU38</accession>
<organism evidence="2 3">
    <name type="scientific">Burkholderia reimsis</name>
    <dbReference type="NCBI Taxonomy" id="2234132"/>
    <lineage>
        <taxon>Bacteria</taxon>
        <taxon>Pseudomonadati</taxon>
        <taxon>Pseudomonadota</taxon>
        <taxon>Betaproteobacteria</taxon>
        <taxon>Burkholderiales</taxon>
        <taxon>Burkholderiaceae</taxon>
        <taxon>Burkholderia</taxon>
    </lineage>
</organism>
<gene>
    <name evidence="2" type="ORF">DPV79_18350</name>
</gene>
<feature type="region of interest" description="Disordered" evidence="1">
    <location>
        <begin position="53"/>
        <end position="87"/>
    </location>
</feature>
<protein>
    <submittedName>
        <fullName evidence="2">Uncharacterized protein</fullName>
    </submittedName>
</protein>
<evidence type="ECO:0000256" key="1">
    <source>
        <dbReference type="SAM" id="MobiDB-lite"/>
    </source>
</evidence>
<keyword evidence="3" id="KW-1185">Reference proteome</keyword>
<name>A0A365QU38_9BURK</name>
<sequence>MGGASRRYRCECAPAAGRGGRRVDSIAVALDACPAAAAPSKKVRARIGSVPVSLREDAPNGTQRRTTRRLKAVGASPRKSFKRRLGR</sequence>
<dbReference type="EMBL" id="QMFZ01000014">
    <property type="protein sequence ID" value="RBB38475.1"/>
    <property type="molecule type" value="Genomic_DNA"/>
</dbReference>